<accession>A0A0F9GS82</accession>
<protein>
    <recommendedName>
        <fullName evidence="2">NurA domain-containing protein</fullName>
    </recommendedName>
</protein>
<organism evidence="1">
    <name type="scientific">marine sediment metagenome</name>
    <dbReference type="NCBI Taxonomy" id="412755"/>
    <lineage>
        <taxon>unclassified sequences</taxon>
        <taxon>metagenomes</taxon>
        <taxon>ecological metagenomes</taxon>
    </lineage>
</organism>
<comment type="caution">
    <text evidence="1">The sequence shown here is derived from an EMBL/GenBank/DDBJ whole genome shotgun (WGS) entry which is preliminary data.</text>
</comment>
<gene>
    <name evidence="1" type="ORF">LCGC14_1792100</name>
</gene>
<name>A0A0F9GS82_9ZZZZ</name>
<dbReference type="EMBL" id="LAZR01017132">
    <property type="protein sequence ID" value="KKM01670.1"/>
    <property type="molecule type" value="Genomic_DNA"/>
</dbReference>
<reference evidence="1" key="1">
    <citation type="journal article" date="2015" name="Nature">
        <title>Complex archaea that bridge the gap between prokaryotes and eukaryotes.</title>
        <authorList>
            <person name="Spang A."/>
            <person name="Saw J.H."/>
            <person name="Jorgensen S.L."/>
            <person name="Zaremba-Niedzwiedzka K."/>
            <person name="Martijn J."/>
            <person name="Lind A.E."/>
            <person name="van Eijk R."/>
            <person name="Schleper C."/>
            <person name="Guy L."/>
            <person name="Ettema T.J."/>
        </authorList>
    </citation>
    <scope>NUCLEOTIDE SEQUENCE</scope>
</reference>
<proteinExistence type="predicted"/>
<evidence type="ECO:0000313" key="1">
    <source>
        <dbReference type="EMBL" id="KKM01670.1"/>
    </source>
</evidence>
<feature type="non-terminal residue" evidence="1">
    <location>
        <position position="1"/>
    </location>
</feature>
<evidence type="ECO:0008006" key="2">
    <source>
        <dbReference type="Google" id="ProtNLM"/>
    </source>
</evidence>
<sequence>YLTKGLELKFLKTDRKIFSKHYFLLDKIDEGDIFDAIGIDASGKKREFINGTYFYLNRASGVQNNGEIIRKLEADVFTSNGTSNEINTYFGRKGEYIEHKVLKTFLDNQDEGGEMKVCFIDGSLYSRLLMPHLIESPINRDETFILTHLETLFQIFKEALNKNVLLMGISKDSRDSAFRNALLDEIFYEERANLIHHLKPDELHIINAVIKGIDTINEENIREFYSLVSNEPNLLKKMKQIYDEYNITRTDSEIVYRFAEVSGFTYPLEKGLGRIRQQNIFNDMIKNPENFVRKNFRKYISNLNEVNKNQFISNAIKIIRQYSDMPTFISFQILIDIRDNPIKVDFPSWYFKNWHKLLDFPHVDFFNISEPLFKDFIKIVLKMYGGFENYNLLLSAAHDDAVLRNKTYNEIYEQILQDKLDILLPFRRRTRRELGR</sequence>
<dbReference type="AlphaFoldDB" id="A0A0F9GS82"/>